<accession>A0ABP6S845</accession>
<gene>
    <name evidence="2" type="ORF">GCM10020367_17530</name>
</gene>
<evidence type="ECO:0000313" key="2">
    <source>
        <dbReference type="EMBL" id="GAA3370530.1"/>
    </source>
</evidence>
<feature type="region of interest" description="Disordered" evidence="1">
    <location>
        <begin position="74"/>
        <end position="96"/>
    </location>
</feature>
<name>A0ABP6S845_9ACTN</name>
<proteinExistence type="predicted"/>
<dbReference type="Proteomes" id="UP001499990">
    <property type="component" value="Unassembled WGS sequence"/>
</dbReference>
<comment type="caution">
    <text evidence="2">The sequence shown here is derived from an EMBL/GenBank/DDBJ whole genome shotgun (WGS) entry which is preliminary data.</text>
</comment>
<feature type="compositionally biased region" description="Basic and acidic residues" evidence="1">
    <location>
        <begin position="74"/>
        <end position="90"/>
    </location>
</feature>
<reference evidence="3" key="1">
    <citation type="journal article" date="2019" name="Int. J. Syst. Evol. Microbiol.">
        <title>The Global Catalogue of Microorganisms (GCM) 10K type strain sequencing project: providing services to taxonomists for standard genome sequencing and annotation.</title>
        <authorList>
            <consortium name="The Broad Institute Genomics Platform"/>
            <consortium name="The Broad Institute Genome Sequencing Center for Infectious Disease"/>
            <person name="Wu L."/>
            <person name="Ma J."/>
        </authorList>
    </citation>
    <scope>NUCLEOTIDE SEQUENCE [LARGE SCALE GENOMIC DNA]</scope>
    <source>
        <strain evidence="3">JCM 9651</strain>
    </source>
</reference>
<dbReference type="EMBL" id="BAAAYL010000001">
    <property type="protein sequence ID" value="GAA3370530.1"/>
    <property type="molecule type" value="Genomic_DNA"/>
</dbReference>
<keyword evidence="3" id="KW-1185">Reference proteome</keyword>
<evidence type="ECO:0000256" key="1">
    <source>
        <dbReference type="SAM" id="MobiDB-lite"/>
    </source>
</evidence>
<protein>
    <submittedName>
        <fullName evidence="2">Uncharacterized protein</fullName>
    </submittedName>
</protein>
<sequence length="96" mass="10853">MVTARHETMHRIFPEDPELFTRVFERLLGTPLPKPRAIAVLKIGWSSSRAYATERDLMTATHATSRTYFEELQDSAHARGRAEAQAEARGTRPSLS</sequence>
<evidence type="ECO:0000313" key="3">
    <source>
        <dbReference type="Proteomes" id="UP001499990"/>
    </source>
</evidence>
<organism evidence="2 3">
    <name type="scientific">Streptomyces sannanensis</name>
    <dbReference type="NCBI Taxonomy" id="285536"/>
    <lineage>
        <taxon>Bacteria</taxon>
        <taxon>Bacillati</taxon>
        <taxon>Actinomycetota</taxon>
        <taxon>Actinomycetes</taxon>
        <taxon>Kitasatosporales</taxon>
        <taxon>Streptomycetaceae</taxon>
        <taxon>Streptomyces</taxon>
    </lineage>
</organism>